<comment type="subcellular location">
    <subcellularLocation>
        <location evidence="1">Cell membrane</location>
        <topology evidence="1">Multi-pass membrane protein</topology>
    </subcellularLocation>
</comment>
<evidence type="ECO:0000256" key="2">
    <source>
        <dbReference type="ARBA" id="ARBA00010735"/>
    </source>
</evidence>
<evidence type="ECO:0000256" key="3">
    <source>
        <dbReference type="ARBA" id="ARBA00022448"/>
    </source>
</evidence>
<keyword evidence="7 8" id="KW-0472">Membrane</keyword>
<gene>
    <name evidence="9" type="ORF">DPM35_27990</name>
</gene>
<keyword evidence="5 8" id="KW-0812">Transmembrane</keyword>
<proteinExistence type="inferred from homology"/>
<name>A0A330GJK6_9HYPH</name>
<keyword evidence="6 8" id="KW-1133">Transmembrane helix</keyword>
<protein>
    <submittedName>
        <fullName evidence="9">Branched-chain amino acid ABC transporter permease</fullName>
    </submittedName>
</protein>
<feature type="transmembrane region" description="Helical" evidence="8">
    <location>
        <begin position="150"/>
        <end position="176"/>
    </location>
</feature>
<feature type="transmembrane region" description="Helical" evidence="8">
    <location>
        <begin position="25"/>
        <end position="44"/>
    </location>
</feature>
<keyword evidence="4" id="KW-1003">Cell membrane</keyword>
<evidence type="ECO:0000256" key="5">
    <source>
        <dbReference type="ARBA" id="ARBA00022692"/>
    </source>
</evidence>
<reference evidence="10" key="1">
    <citation type="submission" date="2018-06" db="EMBL/GenBank/DDBJ databases">
        <authorList>
            <person name="Helene L.C."/>
            <person name="Dall'Agnol R."/>
            <person name="Delamuta J.R."/>
            <person name="Hungria M."/>
        </authorList>
    </citation>
    <scope>NUCLEOTIDE SEQUENCE [LARGE SCALE GENOMIC DNA]</scope>
    <source>
        <strain evidence="10">CNPSo 3140</strain>
    </source>
</reference>
<dbReference type="RefSeq" id="WP_112130624.1">
    <property type="nucleotide sequence ID" value="NZ_QMBQ01000010.1"/>
</dbReference>
<keyword evidence="10" id="KW-1185">Reference proteome</keyword>
<evidence type="ECO:0000256" key="4">
    <source>
        <dbReference type="ARBA" id="ARBA00022475"/>
    </source>
</evidence>
<evidence type="ECO:0000256" key="6">
    <source>
        <dbReference type="ARBA" id="ARBA00022989"/>
    </source>
</evidence>
<feature type="transmembrane region" description="Helical" evidence="8">
    <location>
        <begin position="212"/>
        <end position="244"/>
    </location>
</feature>
<dbReference type="Pfam" id="PF03591">
    <property type="entry name" value="AzlC"/>
    <property type="match status" value="1"/>
</dbReference>
<sequence length="247" mass="25788">MSVSEIPLAEGRATGGRGAEFRRGLAASTPVLLGIIPYALVLGAQAAQKGLSVAEVPLMTGLNFAGGSEFAAIQLWTSPPHVLLIAAITLLVNSRHFLMGAALAPFIRHLPKRQVFPALFLMCDESWAVGLADAQRRAAAGMRPAFSLPFYLAAGLSVYLAWVAFTACGAALGPVLGDVEKYGFAMAFPAVFLVLLRGMWKGFAAARPWLASLVVAALAYLLVPGAWYVAAGAVSGLAAAWFLAGET</sequence>
<dbReference type="InterPro" id="IPR011606">
    <property type="entry name" value="Brnchd-chn_aa_trnsp_permease"/>
</dbReference>
<evidence type="ECO:0000256" key="1">
    <source>
        <dbReference type="ARBA" id="ARBA00004651"/>
    </source>
</evidence>
<dbReference type="PANTHER" id="PTHR34979">
    <property type="entry name" value="INNER MEMBRANE PROTEIN YGAZ"/>
    <property type="match status" value="1"/>
</dbReference>
<evidence type="ECO:0000313" key="9">
    <source>
        <dbReference type="EMBL" id="RAZ72628.1"/>
    </source>
</evidence>
<dbReference type="AlphaFoldDB" id="A0A330GJK6"/>
<dbReference type="OrthoDB" id="9803444at2"/>
<dbReference type="Proteomes" id="UP000251956">
    <property type="component" value="Unassembled WGS sequence"/>
</dbReference>
<dbReference type="EMBL" id="QMBQ01000010">
    <property type="protein sequence ID" value="RAZ72628.1"/>
    <property type="molecule type" value="Genomic_DNA"/>
</dbReference>
<dbReference type="GO" id="GO:1903785">
    <property type="term" value="P:L-valine transmembrane transport"/>
    <property type="evidence" value="ECO:0007669"/>
    <property type="project" value="TreeGrafter"/>
</dbReference>
<organism evidence="9 10">
    <name type="scientific">Mesorhizobium atlanticum</name>
    <dbReference type="NCBI Taxonomy" id="2233532"/>
    <lineage>
        <taxon>Bacteria</taxon>
        <taxon>Pseudomonadati</taxon>
        <taxon>Pseudomonadota</taxon>
        <taxon>Alphaproteobacteria</taxon>
        <taxon>Hyphomicrobiales</taxon>
        <taxon>Phyllobacteriaceae</taxon>
        <taxon>Mesorhizobium</taxon>
    </lineage>
</organism>
<evidence type="ECO:0000313" key="10">
    <source>
        <dbReference type="Proteomes" id="UP000251956"/>
    </source>
</evidence>
<accession>A0A330GJK6</accession>
<dbReference type="PANTHER" id="PTHR34979:SF1">
    <property type="entry name" value="INNER MEMBRANE PROTEIN YGAZ"/>
    <property type="match status" value="1"/>
</dbReference>
<feature type="transmembrane region" description="Helical" evidence="8">
    <location>
        <begin position="182"/>
        <end position="200"/>
    </location>
</feature>
<evidence type="ECO:0000256" key="8">
    <source>
        <dbReference type="SAM" id="Phobius"/>
    </source>
</evidence>
<keyword evidence="3" id="KW-0813">Transport</keyword>
<reference evidence="9 10" key="2">
    <citation type="submission" date="2018-07" db="EMBL/GenBank/DDBJ databases">
        <title>Diversity of Mesorhizobium strains in Brazil.</title>
        <authorList>
            <person name="Helene L.C.F."/>
            <person name="Dall'Agnol R."/>
            <person name="Delamuta J.R.M."/>
            <person name="Hungria M."/>
        </authorList>
    </citation>
    <scope>NUCLEOTIDE SEQUENCE [LARGE SCALE GENOMIC DNA]</scope>
    <source>
        <strain evidence="9 10">CNPSo 3140</strain>
    </source>
</reference>
<comment type="caution">
    <text evidence="9">The sequence shown here is derived from an EMBL/GenBank/DDBJ whole genome shotgun (WGS) entry which is preliminary data.</text>
</comment>
<dbReference type="GO" id="GO:0005886">
    <property type="term" value="C:plasma membrane"/>
    <property type="evidence" value="ECO:0007669"/>
    <property type="project" value="UniProtKB-SubCell"/>
</dbReference>
<comment type="similarity">
    <text evidence="2">Belongs to the AzlC family.</text>
</comment>
<evidence type="ECO:0000256" key="7">
    <source>
        <dbReference type="ARBA" id="ARBA00023136"/>
    </source>
</evidence>